<keyword evidence="2" id="KW-1185">Reference proteome</keyword>
<organism evidence="1 2">
    <name type="scientific">Puccinia striiformis f. sp. tritici PST-78</name>
    <dbReference type="NCBI Taxonomy" id="1165861"/>
    <lineage>
        <taxon>Eukaryota</taxon>
        <taxon>Fungi</taxon>
        <taxon>Dikarya</taxon>
        <taxon>Basidiomycota</taxon>
        <taxon>Pucciniomycotina</taxon>
        <taxon>Pucciniomycetes</taxon>
        <taxon>Pucciniales</taxon>
        <taxon>Pucciniaceae</taxon>
        <taxon>Puccinia</taxon>
    </lineage>
</organism>
<dbReference type="Proteomes" id="UP000054564">
    <property type="component" value="Unassembled WGS sequence"/>
</dbReference>
<accession>A0A0L0UZL3</accession>
<dbReference type="EMBL" id="AJIL01000163">
    <property type="protein sequence ID" value="KNE92467.1"/>
    <property type="molecule type" value="Genomic_DNA"/>
</dbReference>
<evidence type="ECO:0000313" key="1">
    <source>
        <dbReference type="EMBL" id="KNE92467.1"/>
    </source>
</evidence>
<proteinExistence type="predicted"/>
<evidence type="ECO:0000313" key="2">
    <source>
        <dbReference type="Proteomes" id="UP000054564"/>
    </source>
</evidence>
<name>A0A0L0UZL3_9BASI</name>
<dbReference type="AlphaFoldDB" id="A0A0L0UZL3"/>
<protein>
    <submittedName>
        <fullName evidence="1">Uncharacterized protein</fullName>
    </submittedName>
</protein>
<gene>
    <name evidence="1" type="ORF">PSTG_14130</name>
</gene>
<dbReference type="OrthoDB" id="2290122at2759"/>
<reference evidence="2" key="1">
    <citation type="submission" date="2014-03" db="EMBL/GenBank/DDBJ databases">
        <title>The Genome Sequence of Puccinia striiformis f. sp. tritici PST-78.</title>
        <authorList>
            <consortium name="The Broad Institute Genome Sequencing Platform"/>
            <person name="Cuomo C."/>
            <person name="Hulbert S."/>
            <person name="Chen X."/>
            <person name="Walker B."/>
            <person name="Young S.K."/>
            <person name="Zeng Q."/>
            <person name="Gargeya S."/>
            <person name="Fitzgerald M."/>
            <person name="Haas B."/>
            <person name="Abouelleil A."/>
            <person name="Alvarado L."/>
            <person name="Arachchi H.M."/>
            <person name="Berlin A.M."/>
            <person name="Chapman S.B."/>
            <person name="Goldberg J."/>
            <person name="Griggs A."/>
            <person name="Gujja S."/>
            <person name="Hansen M."/>
            <person name="Howarth C."/>
            <person name="Imamovic A."/>
            <person name="Larimer J."/>
            <person name="McCowan C."/>
            <person name="Montmayeur A."/>
            <person name="Murphy C."/>
            <person name="Neiman D."/>
            <person name="Pearson M."/>
            <person name="Priest M."/>
            <person name="Roberts A."/>
            <person name="Saif S."/>
            <person name="Shea T."/>
            <person name="Sisk P."/>
            <person name="Sykes S."/>
            <person name="Wortman J."/>
            <person name="Nusbaum C."/>
            <person name="Birren B."/>
        </authorList>
    </citation>
    <scope>NUCLEOTIDE SEQUENCE [LARGE SCALE GENOMIC DNA]</scope>
    <source>
        <strain evidence="2">race PST-78</strain>
    </source>
</reference>
<sequence>MRIIVKTCVILHNMIVNRKRDTDPEFVYDAPHISVQPNSTHNVSFLDFVKNAVAIRNSEVHFQLRDDLVKHLWGLKGTSRTKDDDETS</sequence>
<comment type="caution">
    <text evidence="1">The sequence shown here is derived from an EMBL/GenBank/DDBJ whole genome shotgun (WGS) entry which is preliminary data.</text>
</comment>